<dbReference type="GO" id="GO:0016020">
    <property type="term" value="C:membrane"/>
    <property type="evidence" value="ECO:0007669"/>
    <property type="project" value="UniProtKB-SubCell"/>
</dbReference>
<evidence type="ECO:0000256" key="3">
    <source>
        <dbReference type="ARBA" id="ARBA00022737"/>
    </source>
</evidence>
<accession>A0A4Q1SK60</accession>
<keyword evidence="6" id="KW-0472">Membrane</keyword>
<dbReference type="OrthoDB" id="114102at2"/>
<feature type="repeat" description="TPR" evidence="8">
    <location>
        <begin position="236"/>
        <end position="269"/>
    </location>
</feature>
<dbReference type="PANTHER" id="PTHR46208">
    <property type="entry name" value="MITOCHONDRIAL IMPORT RECEPTOR SUBUNIT TOM70"/>
    <property type="match status" value="1"/>
</dbReference>
<evidence type="ECO:0000313" key="11">
    <source>
        <dbReference type="Proteomes" id="UP000290253"/>
    </source>
</evidence>
<gene>
    <name evidence="10" type="ORF">ESZ00_00990</name>
</gene>
<name>A0A4Q1SK60_9BACT</name>
<dbReference type="InterPro" id="IPR019734">
    <property type="entry name" value="TPR_rpt"/>
</dbReference>
<evidence type="ECO:0000256" key="8">
    <source>
        <dbReference type="PROSITE-ProRule" id="PRU00339"/>
    </source>
</evidence>
<evidence type="ECO:0000256" key="1">
    <source>
        <dbReference type="ARBA" id="ARBA00004167"/>
    </source>
</evidence>
<evidence type="ECO:0000256" key="6">
    <source>
        <dbReference type="ARBA" id="ARBA00023136"/>
    </source>
</evidence>
<comment type="caution">
    <text evidence="10">The sequence shown here is derived from an EMBL/GenBank/DDBJ whole genome shotgun (WGS) entry which is preliminary data.</text>
</comment>
<evidence type="ECO:0000313" key="10">
    <source>
        <dbReference type="EMBL" id="RXS98074.1"/>
    </source>
</evidence>
<evidence type="ECO:0000256" key="7">
    <source>
        <dbReference type="ARBA" id="ARBA00038030"/>
    </source>
</evidence>
<dbReference type="AlphaFoldDB" id="A0A4Q1SK60"/>
<feature type="repeat" description="TPR" evidence="8">
    <location>
        <begin position="65"/>
        <end position="98"/>
    </location>
</feature>
<comment type="subcellular location">
    <subcellularLocation>
        <location evidence="1">Membrane</location>
        <topology evidence="1">Single-pass membrane protein</topology>
    </subcellularLocation>
</comment>
<feature type="chain" id="PRO_5020445626" evidence="9">
    <location>
        <begin position="18"/>
        <end position="345"/>
    </location>
</feature>
<dbReference type="EMBL" id="SDMK01000001">
    <property type="protein sequence ID" value="RXS98074.1"/>
    <property type="molecule type" value="Genomic_DNA"/>
</dbReference>
<dbReference type="Pfam" id="PF13181">
    <property type="entry name" value="TPR_8"/>
    <property type="match status" value="1"/>
</dbReference>
<evidence type="ECO:0000256" key="5">
    <source>
        <dbReference type="ARBA" id="ARBA00022989"/>
    </source>
</evidence>
<dbReference type="Pfam" id="PF13432">
    <property type="entry name" value="TPR_16"/>
    <property type="match status" value="2"/>
</dbReference>
<keyword evidence="5" id="KW-1133">Transmembrane helix</keyword>
<evidence type="ECO:0000256" key="2">
    <source>
        <dbReference type="ARBA" id="ARBA00022692"/>
    </source>
</evidence>
<keyword evidence="2" id="KW-0812">Transmembrane</keyword>
<organism evidence="10 11">
    <name type="scientific">Silvibacterium dinghuense</name>
    <dbReference type="NCBI Taxonomy" id="1560006"/>
    <lineage>
        <taxon>Bacteria</taxon>
        <taxon>Pseudomonadati</taxon>
        <taxon>Acidobacteriota</taxon>
        <taxon>Terriglobia</taxon>
        <taxon>Terriglobales</taxon>
        <taxon>Acidobacteriaceae</taxon>
        <taxon>Silvibacterium</taxon>
    </lineage>
</organism>
<keyword evidence="3" id="KW-0677">Repeat</keyword>
<reference evidence="10 11" key="1">
    <citation type="journal article" date="2016" name="Int. J. Syst. Evol. Microbiol.">
        <title>Acidipila dinghuensis sp. nov., an acidobacterium isolated from forest soil.</title>
        <authorList>
            <person name="Jiang Y.W."/>
            <person name="Wang J."/>
            <person name="Chen M.H."/>
            <person name="Lv Y.Y."/>
            <person name="Qiu L.H."/>
        </authorList>
    </citation>
    <scope>NUCLEOTIDE SEQUENCE [LARGE SCALE GENOMIC DNA]</scope>
    <source>
        <strain evidence="10 11">DHOF10</strain>
    </source>
</reference>
<protein>
    <submittedName>
        <fullName evidence="10">Tetratricopeptide repeat protein</fullName>
    </submittedName>
</protein>
<dbReference type="InterPro" id="IPR011990">
    <property type="entry name" value="TPR-like_helical_dom_sf"/>
</dbReference>
<keyword evidence="11" id="KW-1185">Reference proteome</keyword>
<feature type="repeat" description="TPR" evidence="8">
    <location>
        <begin position="134"/>
        <end position="167"/>
    </location>
</feature>
<keyword evidence="4 8" id="KW-0802">TPR repeat</keyword>
<proteinExistence type="inferred from homology"/>
<dbReference type="SMART" id="SM00028">
    <property type="entry name" value="TPR"/>
    <property type="match status" value="8"/>
</dbReference>
<dbReference type="PANTHER" id="PTHR46208:SF1">
    <property type="entry name" value="MITOCHONDRIAL IMPORT RECEPTOR SUBUNIT TOM70"/>
    <property type="match status" value="1"/>
</dbReference>
<dbReference type="SUPFAM" id="SSF48452">
    <property type="entry name" value="TPR-like"/>
    <property type="match status" value="2"/>
</dbReference>
<dbReference type="PROSITE" id="PS50005">
    <property type="entry name" value="TPR"/>
    <property type="match status" value="3"/>
</dbReference>
<sequence>MRTLLPVALFLSFQAFGQTTPATPPLQAATPTAQLAQAEDAMKHGRNQDAVPILEALSQSTPLPKGVFHDLGLAYYRTGKLAEAQKAFSRAVQNDPSDEESVQMMGLTLFRMGQPANAIPYLEKVRQWTPNSEADANYVLGLCYMNSQRYDDARRAFAAQYGVAPDSGAAYLLTGNMLINANLPELAAAQAQKALVATPNLPMAHFLLGEVALFKSDIDGATKEFEAERALNPGYAPVYDRLGDTYAHVGKYQEAQEALMKAISLDTSRTGPFILMGKVLLRRNDPQSALLYLRHAEKMDPGNFITHTLIGQALRASGQEAEAKQEFDTAAKIHAAGELKLQPSP</sequence>
<dbReference type="PROSITE" id="PS50293">
    <property type="entry name" value="TPR_REGION"/>
    <property type="match status" value="1"/>
</dbReference>
<dbReference type="Pfam" id="PF14559">
    <property type="entry name" value="TPR_19"/>
    <property type="match status" value="1"/>
</dbReference>
<feature type="signal peptide" evidence="9">
    <location>
        <begin position="1"/>
        <end position="17"/>
    </location>
</feature>
<evidence type="ECO:0000256" key="9">
    <source>
        <dbReference type="SAM" id="SignalP"/>
    </source>
</evidence>
<dbReference type="RefSeq" id="WP_129206312.1">
    <property type="nucleotide sequence ID" value="NZ_BMGU01000001.1"/>
</dbReference>
<dbReference type="Proteomes" id="UP000290253">
    <property type="component" value="Unassembled WGS sequence"/>
</dbReference>
<evidence type="ECO:0000256" key="4">
    <source>
        <dbReference type="ARBA" id="ARBA00022803"/>
    </source>
</evidence>
<keyword evidence="9" id="KW-0732">Signal</keyword>
<comment type="similarity">
    <text evidence="7">Belongs to the Tom70 family.</text>
</comment>
<dbReference type="Gene3D" id="1.25.40.10">
    <property type="entry name" value="Tetratricopeptide repeat domain"/>
    <property type="match status" value="1"/>
</dbReference>